<dbReference type="SMART" id="SM00729">
    <property type="entry name" value="Elp3"/>
    <property type="match status" value="1"/>
</dbReference>
<gene>
    <name evidence="12" type="primary">bioB</name>
    <name evidence="16" type="ORF">C475_14113</name>
</gene>
<dbReference type="InterPro" id="IPR010722">
    <property type="entry name" value="BATS_dom"/>
</dbReference>
<evidence type="ECO:0000256" key="11">
    <source>
        <dbReference type="ARBA" id="ARBA00023014"/>
    </source>
</evidence>
<dbReference type="Pfam" id="PF04055">
    <property type="entry name" value="Radical_SAM"/>
    <property type="match status" value="1"/>
</dbReference>
<dbReference type="OrthoDB" id="9264at2157"/>
<evidence type="ECO:0000256" key="5">
    <source>
        <dbReference type="ARBA" id="ARBA00022679"/>
    </source>
</evidence>
<comment type="caution">
    <text evidence="12">Lacks conserved residue(s) required for the propagation of feature annotation.</text>
</comment>
<evidence type="ECO:0000256" key="12">
    <source>
        <dbReference type="HAMAP-Rule" id="MF_01694"/>
    </source>
</evidence>
<comment type="similarity">
    <text evidence="2 12">Belongs to the radical SAM superfamily. Biotin synthase family.</text>
</comment>
<dbReference type="AlphaFoldDB" id="M0CMX0"/>
<keyword evidence="7 12" id="KW-0001">2Fe-2S</keyword>
<evidence type="ECO:0000256" key="13">
    <source>
        <dbReference type="PIRSR" id="PIRSR001619-1"/>
    </source>
</evidence>
<evidence type="ECO:0000259" key="15">
    <source>
        <dbReference type="PROSITE" id="PS51918"/>
    </source>
</evidence>
<evidence type="ECO:0000256" key="3">
    <source>
        <dbReference type="ARBA" id="ARBA00012236"/>
    </source>
</evidence>
<feature type="binding site" evidence="12 13">
    <location>
        <position position="282"/>
    </location>
    <ligand>
        <name>[2Fe-2S] cluster</name>
        <dbReference type="ChEBI" id="CHEBI:190135"/>
    </ligand>
</feature>
<evidence type="ECO:0000256" key="9">
    <source>
        <dbReference type="ARBA" id="ARBA00022756"/>
    </source>
</evidence>
<dbReference type="RefSeq" id="WP_006884493.1">
    <property type="nucleotide sequence ID" value="NZ_AOIU01000032.1"/>
</dbReference>
<evidence type="ECO:0000256" key="6">
    <source>
        <dbReference type="ARBA" id="ARBA00022691"/>
    </source>
</evidence>
<dbReference type="EMBL" id="AOIU01000032">
    <property type="protein sequence ID" value="ELZ23752.1"/>
    <property type="molecule type" value="Genomic_DNA"/>
</dbReference>
<dbReference type="STRING" id="797114.C475_14113"/>
<dbReference type="InterPro" id="IPR002684">
    <property type="entry name" value="Biotin_synth/BioAB"/>
</dbReference>
<dbReference type="InterPro" id="IPR006638">
    <property type="entry name" value="Elp3/MiaA/NifB-like_rSAM"/>
</dbReference>
<feature type="binding site" evidence="12 13">
    <location>
        <position position="208"/>
    </location>
    <ligand>
        <name>[2Fe-2S] cluster</name>
        <dbReference type="ChEBI" id="CHEBI:190135"/>
    </ligand>
</feature>
<dbReference type="InterPro" id="IPR007197">
    <property type="entry name" value="rSAM"/>
</dbReference>
<dbReference type="SUPFAM" id="SSF102114">
    <property type="entry name" value="Radical SAM enzymes"/>
    <property type="match status" value="1"/>
</dbReference>
<dbReference type="GO" id="GO:0005506">
    <property type="term" value="F:iron ion binding"/>
    <property type="evidence" value="ECO:0007669"/>
    <property type="project" value="UniProtKB-UniRule"/>
</dbReference>
<dbReference type="GO" id="GO:0051537">
    <property type="term" value="F:2 iron, 2 sulfur cluster binding"/>
    <property type="evidence" value="ECO:0007669"/>
    <property type="project" value="UniProtKB-KW"/>
</dbReference>
<dbReference type="HAMAP" id="MF_01694">
    <property type="entry name" value="BioB"/>
    <property type="match status" value="1"/>
</dbReference>
<feature type="binding site" evidence="12 13">
    <location>
        <position position="68"/>
    </location>
    <ligand>
        <name>[4Fe-4S] cluster</name>
        <dbReference type="ChEBI" id="CHEBI:49883"/>
        <note>4Fe-4S-S-AdoMet</note>
    </ligand>
</feature>
<evidence type="ECO:0000256" key="14">
    <source>
        <dbReference type="SAM" id="MobiDB-lite"/>
    </source>
</evidence>
<dbReference type="InterPro" id="IPR013785">
    <property type="entry name" value="Aldolase_TIM"/>
</dbReference>
<keyword evidence="8 12" id="KW-0479">Metal-binding</keyword>
<dbReference type="PROSITE" id="PS51918">
    <property type="entry name" value="RADICAL_SAM"/>
    <property type="match status" value="1"/>
</dbReference>
<evidence type="ECO:0000256" key="4">
    <source>
        <dbReference type="ARBA" id="ARBA00022485"/>
    </source>
</evidence>
<dbReference type="GO" id="GO:0009102">
    <property type="term" value="P:biotin biosynthetic process"/>
    <property type="evidence" value="ECO:0007669"/>
    <property type="project" value="UniProtKB-UniRule"/>
</dbReference>
<dbReference type="PANTHER" id="PTHR22976">
    <property type="entry name" value="BIOTIN SYNTHASE"/>
    <property type="match status" value="1"/>
</dbReference>
<dbReference type="Pfam" id="PF06968">
    <property type="entry name" value="BATS"/>
    <property type="match status" value="1"/>
</dbReference>
<keyword evidence="6 12" id="KW-0949">S-adenosyl-L-methionine</keyword>
<dbReference type="CDD" id="cd01335">
    <property type="entry name" value="Radical_SAM"/>
    <property type="match status" value="1"/>
</dbReference>
<evidence type="ECO:0000313" key="16">
    <source>
        <dbReference type="EMBL" id="ELZ23752.1"/>
    </source>
</evidence>
<dbReference type="PATRIC" id="fig|797114.5.peg.2869"/>
<feature type="binding site" evidence="12 13">
    <location>
        <position position="75"/>
    </location>
    <ligand>
        <name>[4Fe-4S] cluster</name>
        <dbReference type="ChEBI" id="CHEBI:49883"/>
        <note>4Fe-4S-S-AdoMet</note>
    </ligand>
</feature>
<feature type="compositionally biased region" description="Basic and acidic residues" evidence="14">
    <location>
        <begin position="344"/>
        <end position="357"/>
    </location>
</feature>
<dbReference type="GO" id="GO:0051539">
    <property type="term" value="F:4 iron, 4 sulfur cluster binding"/>
    <property type="evidence" value="ECO:0007669"/>
    <property type="project" value="UniProtKB-KW"/>
</dbReference>
<comment type="cofactor">
    <cofactor evidence="12 13">
        <name>[4Fe-4S] cluster</name>
        <dbReference type="ChEBI" id="CHEBI:49883"/>
    </cofactor>
    <text evidence="12 13">Binds 1 [4Fe-4S] cluster. The cluster is coordinated with 3 cysteines and an exchangeable S-adenosyl-L-methionine.</text>
</comment>
<dbReference type="UniPathway" id="UPA00078">
    <property type="reaction ID" value="UER00162"/>
</dbReference>
<evidence type="ECO:0000256" key="2">
    <source>
        <dbReference type="ARBA" id="ARBA00010765"/>
    </source>
</evidence>
<dbReference type="GO" id="GO:0004076">
    <property type="term" value="F:biotin synthase activity"/>
    <property type="evidence" value="ECO:0007669"/>
    <property type="project" value="UniProtKB-UniRule"/>
</dbReference>
<keyword evidence="11 12" id="KW-0411">Iron-sulfur</keyword>
<keyword evidence="5 12" id="KW-0808">Transferase</keyword>
<dbReference type="SFLD" id="SFLDG01278">
    <property type="entry name" value="biotin_synthase_like"/>
    <property type="match status" value="1"/>
</dbReference>
<dbReference type="Gene3D" id="3.20.20.70">
    <property type="entry name" value="Aldolase class I"/>
    <property type="match status" value="1"/>
</dbReference>
<dbReference type="EC" id="2.8.1.6" evidence="3 12"/>
<evidence type="ECO:0000256" key="8">
    <source>
        <dbReference type="ARBA" id="ARBA00022723"/>
    </source>
</evidence>
<keyword evidence="10 12" id="KW-0408">Iron</keyword>
<dbReference type="PIRSF" id="PIRSF001619">
    <property type="entry name" value="Biotin_synth"/>
    <property type="match status" value="1"/>
</dbReference>
<feature type="region of interest" description="Disordered" evidence="14">
    <location>
        <begin position="332"/>
        <end position="389"/>
    </location>
</feature>
<name>M0CMX0_9EURY</name>
<accession>M0CMX0</accession>
<comment type="cofactor">
    <cofactor evidence="13">
        <name>[2Fe-2S] cluster</name>
        <dbReference type="ChEBI" id="CHEBI:190135"/>
    </cofactor>
    <text evidence="13">Binds 1 [2Fe-2S] cluster. The cluster is coordinated with 3 cysteines and 1 arginine.</text>
</comment>
<comment type="pathway">
    <text evidence="1 12">Cofactor biosynthesis; biotin biosynthesis; biotin from 7,8-diaminononanoate: step 2/2.</text>
</comment>
<feature type="domain" description="Radical SAM core" evidence="15">
    <location>
        <begin position="50"/>
        <end position="287"/>
    </location>
</feature>
<evidence type="ECO:0000313" key="17">
    <source>
        <dbReference type="Proteomes" id="UP000011626"/>
    </source>
</evidence>
<dbReference type="SFLD" id="SFLDG01060">
    <property type="entry name" value="BATS_domain_containing"/>
    <property type="match status" value="1"/>
</dbReference>
<keyword evidence="17" id="KW-1185">Reference proteome</keyword>
<keyword evidence="4 12" id="KW-0004">4Fe-4S</keyword>
<dbReference type="Proteomes" id="UP000011626">
    <property type="component" value="Unassembled WGS sequence"/>
</dbReference>
<sequence>MVYETGNRTIDDAVERVLAGERLDRRDGLALIAQPVDELAAAADAVRAEFGDGTVDACSIVNAKAGDCAEDCGFCAQSVHFDTGIDNYGFLGPEKILEAAKRAERDGAQRFGIVVAEKGVSKEHRPEEWEEVLEAIRLVRDETDVEVDASLGILTEDEAEILAEEGLNHYNHNIETSPNFFPEIVDSHSFEDRVETLEVAKGAGMDLCAGVILGMGESPADRVDAAIALQDVGVSSLPVNILNPVAGTPLGERFDDGAAITTEEIVATIAVYRLLHPEARVRLTGGREANLAEDEQHLPFEAGADGMLTGDYLTTEGQSPAEDIEVVERAGLEPNTDANGFDPDAVKARAADRREAADGASGEAASRDGTDTESDIETAAGSATSNVSD</sequence>
<comment type="function">
    <text evidence="12">Catalyzes the conversion of dethiobiotin (DTB) to biotin by the insertion of a sulfur atom into dethiobiotin via a radical-based mechanism.</text>
</comment>
<dbReference type="eggNOG" id="arCOG00658">
    <property type="taxonomic scope" value="Archaea"/>
</dbReference>
<evidence type="ECO:0000256" key="10">
    <source>
        <dbReference type="ARBA" id="ARBA00023004"/>
    </source>
</evidence>
<dbReference type="PANTHER" id="PTHR22976:SF2">
    <property type="entry name" value="BIOTIN SYNTHASE, MITOCHONDRIAL"/>
    <property type="match status" value="1"/>
</dbReference>
<dbReference type="InterPro" id="IPR058240">
    <property type="entry name" value="rSAM_sf"/>
</dbReference>
<comment type="caution">
    <text evidence="16">The sequence shown here is derived from an EMBL/GenBank/DDBJ whole genome shotgun (WGS) entry which is preliminary data.</text>
</comment>
<dbReference type="SMART" id="SM00876">
    <property type="entry name" value="BATS"/>
    <property type="match status" value="1"/>
</dbReference>
<reference evidence="16 17" key="1">
    <citation type="journal article" date="2014" name="PLoS Genet.">
        <title>Phylogenetically driven sequencing of extremely halophilic archaea reveals strategies for static and dynamic osmo-response.</title>
        <authorList>
            <person name="Becker E.A."/>
            <person name="Seitzer P.M."/>
            <person name="Tritt A."/>
            <person name="Larsen D."/>
            <person name="Krusor M."/>
            <person name="Yao A.I."/>
            <person name="Wu D."/>
            <person name="Madern D."/>
            <person name="Eisen J.A."/>
            <person name="Darling A.E."/>
            <person name="Facciotti M.T."/>
        </authorList>
    </citation>
    <scope>NUCLEOTIDE SEQUENCE [LARGE SCALE GENOMIC DNA]</scope>
    <source>
        <strain evidence="16 17">2-9-1</strain>
    </source>
</reference>
<dbReference type="SFLD" id="SFLDS00029">
    <property type="entry name" value="Radical_SAM"/>
    <property type="match status" value="1"/>
</dbReference>
<protein>
    <recommendedName>
        <fullName evidence="3 12">Biotin synthase</fullName>
        <ecNumber evidence="3 12">2.8.1.6</ecNumber>
    </recommendedName>
</protein>
<dbReference type="InterPro" id="IPR024177">
    <property type="entry name" value="Biotin_synthase"/>
</dbReference>
<proteinExistence type="inferred from homology"/>
<comment type="subunit">
    <text evidence="12">Homodimer.</text>
</comment>
<dbReference type="NCBIfam" id="TIGR00433">
    <property type="entry name" value="bioB"/>
    <property type="match status" value="1"/>
</dbReference>
<keyword evidence="9 12" id="KW-0093">Biotin biosynthesis</keyword>
<evidence type="ECO:0000256" key="1">
    <source>
        <dbReference type="ARBA" id="ARBA00004942"/>
    </source>
</evidence>
<comment type="cofactor">
    <cofactor evidence="12">
        <name>[2Fe-2S] cluster</name>
        <dbReference type="ChEBI" id="CHEBI:190135"/>
    </cofactor>
    <text evidence="12">Binds 1 [2Fe-2S] cluster. The cluster is coordinated with 3 cysteines and 1 arginine.</text>
</comment>
<comment type="catalytic activity">
    <reaction evidence="12">
        <text>(4R,5S)-dethiobiotin + (sulfur carrier)-SH + 2 reduced [2Fe-2S]-[ferredoxin] + 2 S-adenosyl-L-methionine = (sulfur carrier)-H + biotin + 2 5'-deoxyadenosine + 2 L-methionine + 2 oxidized [2Fe-2S]-[ferredoxin]</text>
        <dbReference type="Rhea" id="RHEA:22060"/>
        <dbReference type="Rhea" id="RHEA-COMP:10000"/>
        <dbReference type="Rhea" id="RHEA-COMP:10001"/>
        <dbReference type="Rhea" id="RHEA-COMP:14737"/>
        <dbReference type="Rhea" id="RHEA-COMP:14739"/>
        <dbReference type="ChEBI" id="CHEBI:17319"/>
        <dbReference type="ChEBI" id="CHEBI:29917"/>
        <dbReference type="ChEBI" id="CHEBI:33737"/>
        <dbReference type="ChEBI" id="CHEBI:33738"/>
        <dbReference type="ChEBI" id="CHEBI:57586"/>
        <dbReference type="ChEBI" id="CHEBI:57844"/>
        <dbReference type="ChEBI" id="CHEBI:59789"/>
        <dbReference type="ChEBI" id="CHEBI:64428"/>
        <dbReference type="ChEBI" id="CHEBI:149473"/>
        <dbReference type="EC" id="2.8.1.6"/>
    </reaction>
</comment>
<organism evidence="16 17">
    <name type="scientific">Halosimplex carlsbadense 2-9-1</name>
    <dbReference type="NCBI Taxonomy" id="797114"/>
    <lineage>
        <taxon>Archaea</taxon>
        <taxon>Methanobacteriati</taxon>
        <taxon>Methanobacteriota</taxon>
        <taxon>Stenosarchaea group</taxon>
        <taxon>Halobacteria</taxon>
        <taxon>Halobacteriales</taxon>
        <taxon>Haloarculaceae</taxon>
        <taxon>Halosimplex</taxon>
    </lineage>
</organism>
<feature type="binding site" evidence="12 13">
    <location>
        <position position="72"/>
    </location>
    <ligand>
        <name>[4Fe-4S] cluster</name>
        <dbReference type="ChEBI" id="CHEBI:49883"/>
        <note>4Fe-4S-S-AdoMet</note>
    </ligand>
</feature>
<evidence type="ECO:0000256" key="7">
    <source>
        <dbReference type="ARBA" id="ARBA00022714"/>
    </source>
</evidence>